<dbReference type="GO" id="GO:0020037">
    <property type="term" value="F:heme binding"/>
    <property type="evidence" value="ECO:0007669"/>
    <property type="project" value="InterPro"/>
</dbReference>
<dbReference type="OrthoDB" id="25954at2"/>
<protein>
    <submittedName>
        <fullName evidence="1">Group III truncated hemoglobin</fullName>
    </submittedName>
</protein>
<dbReference type="AlphaFoldDB" id="A0A4U3L4L4"/>
<organism evidence="1 2">
    <name type="scientific">Ilyomonas limi</name>
    <dbReference type="NCBI Taxonomy" id="2575867"/>
    <lineage>
        <taxon>Bacteria</taxon>
        <taxon>Pseudomonadati</taxon>
        <taxon>Bacteroidota</taxon>
        <taxon>Chitinophagia</taxon>
        <taxon>Chitinophagales</taxon>
        <taxon>Chitinophagaceae</taxon>
        <taxon>Ilyomonas</taxon>
    </lineage>
</organism>
<name>A0A4U3L4L4_9BACT</name>
<dbReference type="InterPro" id="IPR012292">
    <property type="entry name" value="Globin/Proto"/>
</dbReference>
<dbReference type="RefSeq" id="WP_137261764.1">
    <property type="nucleotide sequence ID" value="NZ_SZQL01000007.1"/>
</dbReference>
<dbReference type="Gene3D" id="1.10.490.10">
    <property type="entry name" value="Globins"/>
    <property type="match status" value="1"/>
</dbReference>
<comment type="caution">
    <text evidence="1">The sequence shown here is derived from an EMBL/GenBank/DDBJ whole genome shotgun (WGS) entry which is preliminary data.</text>
</comment>
<sequence>MKNDIRDKQDIIQIVNAFYDKVKQDATIGHFFTEVIKVDWDKHLPKMYNFWDNVVFYTNNFSGNPMQVHKHIHALHALTGADFKQWYRLFAQTVNELYEGDNAELIKQRALSVATIMQIKIVAPQANNIAQTT</sequence>
<gene>
    <name evidence="1" type="ORF">FC093_10670</name>
</gene>
<dbReference type="InterPro" id="IPR009050">
    <property type="entry name" value="Globin-like_sf"/>
</dbReference>
<dbReference type="Proteomes" id="UP000305848">
    <property type="component" value="Unassembled WGS sequence"/>
</dbReference>
<dbReference type="GO" id="GO:0019825">
    <property type="term" value="F:oxygen binding"/>
    <property type="evidence" value="ECO:0007669"/>
    <property type="project" value="InterPro"/>
</dbReference>
<evidence type="ECO:0000313" key="2">
    <source>
        <dbReference type="Proteomes" id="UP000305848"/>
    </source>
</evidence>
<accession>A0A4U3L4L4</accession>
<proteinExistence type="predicted"/>
<dbReference type="EMBL" id="SZQL01000007">
    <property type="protein sequence ID" value="TKK68576.1"/>
    <property type="molecule type" value="Genomic_DNA"/>
</dbReference>
<reference evidence="1 2" key="1">
    <citation type="submission" date="2019-05" db="EMBL/GenBank/DDBJ databases">
        <title>Panacibacter sp. strain 17mud1-8 Genome sequencing and assembly.</title>
        <authorList>
            <person name="Chhetri G."/>
        </authorList>
    </citation>
    <scope>NUCLEOTIDE SEQUENCE [LARGE SCALE GENOMIC DNA]</scope>
    <source>
        <strain evidence="1 2">17mud1-8</strain>
    </source>
</reference>
<dbReference type="SUPFAM" id="SSF46458">
    <property type="entry name" value="Globin-like"/>
    <property type="match status" value="1"/>
</dbReference>
<dbReference type="CDD" id="cd08916">
    <property type="entry name" value="TrHb3_P"/>
    <property type="match status" value="1"/>
</dbReference>
<evidence type="ECO:0000313" key="1">
    <source>
        <dbReference type="EMBL" id="TKK68576.1"/>
    </source>
</evidence>
<keyword evidence="2" id="KW-1185">Reference proteome</keyword>